<evidence type="ECO:0000256" key="4">
    <source>
        <dbReference type="ARBA" id="ARBA00011301"/>
    </source>
</evidence>
<evidence type="ECO:0000313" key="14">
    <source>
        <dbReference type="EMBL" id="MCS3903047.1"/>
    </source>
</evidence>
<dbReference type="PIRSF" id="PIRSF000157">
    <property type="entry name" value="Oxoglu_dh_E1"/>
    <property type="match status" value="1"/>
</dbReference>
<dbReference type="SMART" id="SM00861">
    <property type="entry name" value="Transket_pyr"/>
    <property type="match status" value="1"/>
</dbReference>
<evidence type="ECO:0000256" key="11">
    <source>
        <dbReference type="ARBA" id="ARBA00051911"/>
    </source>
</evidence>
<comment type="subunit">
    <text evidence="4">Homodimer. Part of the 2-oxoglutarate dehydrogenase (OGDH) complex composed of E1 (2-oxoglutarate dehydrogenase), E2 (dihydrolipoamide succinyltransferase) and E3 (dihydrolipoamide dehydrogenase); the complex contains multiple copies of the three enzymatic components (E1, E2 and E3).</text>
</comment>
<dbReference type="GO" id="GO:0030976">
    <property type="term" value="F:thiamine pyrophosphate binding"/>
    <property type="evidence" value="ECO:0007669"/>
    <property type="project" value="InterPro"/>
</dbReference>
<dbReference type="Pfam" id="PF00676">
    <property type="entry name" value="E1_dh"/>
    <property type="match status" value="1"/>
</dbReference>
<name>A0AAE3HM83_9GAMM</name>
<comment type="catalytic activity">
    <reaction evidence="11">
        <text>N(6)-[(R)-lipoyl]-L-lysyl-[protein] + 2-oxoglutarate + H(+) = N(6)-[(R)-S(8)-succinyldihydrolipoyl]-L-lysyl-[protein] + CO2</text>
        <dbReference type="Rhea" id="RHEA:12188"/>
        <dbReference type="Rhea" id="RHEA-COMP:10474"/>
        <dbReference type="Rhea" id="RHEA-COMP:20092"/>
        <dbReference type="ChEBI" id="CHEBI:15378"/>
        <dbReference type="ChEBI" id="CHEBI:16526"/>
        <dbReference type="ChEBI" id="CHEBI:16810"/>
        <dbReference type="ChEBI" id="CHEBI:83099"/>
        <dbReference type="ChEBI" id="CHEBI:83120"/>
        <dbReference type="EC" id="1.2.4.2"/>
    </reaction>
</comment>
<feature type="domain" description="Transketolase-like pyrimidine-binding" evidence="13">
    <location>
        <begin position="595"/>
        <end position="788"/>
    </location>
</feature>
<comment type="cofactor">
    <cofactor evidence="1">
        <name>thiamine diphosphate</name>
        <dbReference type="ChEBI" id="CHEBI:58937"/>
    </cofactor>
</comment>
<dbReference type="Gene3D" id="3.40.50.12470">
    <property type="match status" value="1"/>
</dbReference>
<evidence type="ECO:0000256" key="10">
    <source>
        <dbReference type="ARBA" id="ARBA00030680"/>
    </source>
</evidence>
<comment type="caution">
    <text evidence="14">The sequence shown here is derived from an EMBL/GenBank/DDBJ whole genome shotgun (WGS) entry which is preliminary data.</text>
</comment>
<dbReference type="PANTHER" id="PTHR23152">
    <property type="entry name" value="2-OXOGLUTARATE DEHYDROGENASE"/>
    <property type="match status" value="1"/>
</dbReference>
<evidence type="ECO:0000256" key="12">
    <source>
        <dbReference type="SAM" id="MobiDB-lite"/>
    </source>
</evidence>
<dbReference type="PANTHER" id="PTHR23152:SF4">
    <property type="entry name" value="2-OXOADIPATE DEHYDROGENASE COMPLEX COMPONENT E1"/>
    <property type="match status" value="1"/>
</dbReference>
<dbReference type="EC" id="1.2.4.2" evidence="5"/>
<dbReference type="Pfam" id="PF16870">
    <property type="entry name" value="OxoGdeHyase_C"/>
    <property type="match status" value="1"/>
</dbReference>
<dbReference type="GO" id="GO:0006096">
    <property type="term" value="P:glycolytic process"/>
    <property type="evidence" value="ECO:0007669"/>
    <property type="project" value="UniProtKB-KW"/>
</dbReference>
<evidence type="ECO:0000256" key="8">
    <source>
        <dbReference type="ARBA" id="ARBA00023052"/>
    </source>
</evidence>
<evidence type="ECO:0000256" key="6">
    <source>
        <dbReference type="ARBA" id="ARBA00013321"/>
    </source>
</evidence>
<evidence type="ECO:0000256" key="7">
    <source>
        <dbReference type="ARBA" id="ARBA00023002"/>
    </source>
</evidence>
<dbReference type="GO" id="GO:0006099">
    <property type="term" value="P:tricarboxylic acid cycle"/>
    <property type="evidence" value="ECO:0007669"/>
    <property type="project" value="TreeGrafter"/>
</dbReference>
<dbReference type="Gene3D" id="3.40.50.970">
    <property type="match status" value="1"/>
</dbReference>
<organism evidence="14 15">
    <name type="scientific">Methylohalomonas lacus</name>
    <dbReference type="NCBI Taxonomy" id="398773"/>
    <lineage>
        <taxon>Bacteria</taxon>
        <taxon>Pseudomonadati</taxon>
        <taxon>Pseudomonadota</taxon>
        <taxon>Gammaproteobacteria</taxon>
        <taxon>Methylohalomonadales</taxon>
        <taxon>Methylohalomonadaceae</taxon>
        <taxon>Methylohalomonas</taxon>
    </lineage>
</organism>
<protein>
    <recommendedName>
        <fullName evidence="6">2-oxoglutarate dehydrogenase E1 component</fullName>
        <ecNumber evidence="5">1.2.4.2</ecNumber>
    </recommendedName>
    <alternativeName>
        <fullName evidence="10">Alpha-ketoglutarate dehydrogenase</fullName>
    </alternativeName>
</protein>
<keyword evidence="8" id="KW-0786">Thiamine pyrophosphate</keyword>
<evidence type="ECO:0000256" key="9">
    <source>
        <dbReference type="ARBA" id="ARBA00023152"/>
    </source>
</evidence>
<feature type="region of interest" description="Disordered" evidence="12">
    <location>
        <begin position="66"/>
        <end position="86"/>
    </location>
</feature>
<reference evidence="14" key="1">
    <citation type="submission" date="2022-08" db="EMBL/GenBank/DDBJ databases">
        <title>Genomic Encyclopedia of Type Strains, Phase III (KMG-III): the genomes of soil and plant-associated and newly described type strains.</title>
        <authorList>
            <person name="Whitman W."/>
        </authorList>
    </citation>
    <scope>NUCLEOTIDE SEQUENCE</scope>
    <source>
        <strain evidence="14">HMT 1</strain>
    </source>
</reference>
<dbReference type="CDD" id="cd02016">
    <property type="entry name" value="TPP_E1_OGDC_like"/>
    <property type="match status" value="1"/>
</dbReference>
<dbReference type="InterPro" id="IPR031717">
    <property type="entry name" value="ODO-1/KGD_C"/>
</dbReference>
<dbReference type="Pfam" id="PF16078">
    <property type="entry name" value="2-oxogl_dehyd_N"/>
    <property type="match status" value="1"/>
</dbReference>
<keyword evidence="9" id="KW-0324">Glycolysis</keyword>
<keyword evidence="15" id="KW-1185">Reference proteome</keyword>
<dbReference type="InterPro" id="IPR032106">
    <property type="entry name" value="2-oxogl_dehyd_N"/>
</dbReference>
<dbReference type="Proteomes" id="UP001204445">
    <property type="component" value="Unassembled WGS sequence"/>
</dbReference>
<dbReference type="InterPro" id="IPR042179">
    <property type="entry name" value="KGD_C_sf"/>
</dbReference>
<evidence type="ECO:0000256" key="2">
    <source>
        <dbReference type="ARBA" id="ARBA00003906"/>
    </source>
</evidence>
<comment type="function">
    <text evidence="2">E1 component of the 2-oxoglutarate dehydrogenase (OGDH) complex which catalyzes the decarboxylation of 2-oxoglutarate, the first step in the conversion of 2-oxoglutarate to succinyl-CoA and CO(2).</text>
</comment>
<sequence length="952" mass="107912">MKKLSNACLYSANADFIEQLYEAYLSDPDSVDADWRQYFDALRADDHLRQEIPHGPVREKFARLARQRPAPATTAGSAPLSPQQSAHKQVSVLQLINAYRFRGHRQAELDPIKQYQRPNVPELEPGFHGLSEADLDTEFNTGSLVAPDSLKLRDILEQVRATYCGPIGAEYMHINETEQKRWIQKRLEGSRATPQYNREQKHRIIGRLTAAKALEEYLHNKYVGQKRFSLEGGESLIPLLDNIVQRGGRADLHEIVIGMAHRGRLNVLVNILGKMPSELFGEFEGKQPENNNGSGDVKYHLGYSSDIAVDNGALHLTLAFNPSHLEIIDPVVEGSVRARQDRRRDVERNQVLPLLIHGDAALAGQGVVMETLNLSQTRGYSTGGTIHVVINNQIGFTTSDPLDSRSTLYCTDVAKMIQAPILHVNGDDPEAVVFAAEFALDYRTEFNKDVVIDLVCYRRHGHSEADEPAATQPVMYRKIRNHTDAHRQYSDRLIREGTFSKEDIQMLEDDYIKALEENQPVSAPLISKAQREYLVNFEPFKNHRWDEPVDTSLDRDTIARLTESFTRVPEDFQLHKTVEKIIHARRQMGQDEQPFDWGYAEMLAYASLLDAGYPIRISGQDSARGTFFHRHSVIHNQENGDTYLPLQHLKAEQPSFLIINSILSEEAVLAFEYGYSSSQPNGLVMWEAQFGDFANGAQVVIDQFISSSEAKWDRYSGLVMLLPHGYDGQGPEHSSARLERYLQLCAEDNMQVCFPSTAAQMFHMLRRQVLRPYRKPLIVMSPKSLLRHKLSTSTLSDITDHGFQLVIDEIDDIDKHKVRRLLICSGKVYYDLLDARRDNDIDNIAIARIEQLYPFPKRELSELVASYPNVEDVVWVQEEPRNQGACAYLLESLNLFGSLNNNQQLLIIARPYSASPAVGSPSRHLEQQRQLVQEALLLEAQESSDDKARKSA</sequence>
<dbReference type="SUPFAM" id="SSF52518">
    <property type="entry name" value="Thiamin diphosphate-binding fold (THDP-binding)"/>
    <property type="match status" value="2"/>
</dbReference>
<dbReference type="GO" id="GO:0045252">
    <property type="term" value="C:oxoglutarate dehydrogenase complex"/>
    <property type="evidence" value="ECO:0007669"/>
    <property type="project" value="TreeGrafter"/>
</dbReference>
<feature type="compositionally biased region" description="Polar residues" evidence="12">
    <location>
        <begin position="74"/>
        <end position="86"/>
    </location>
</feature>
<dbReference type="GO" id="GO:0004591">
    <property type="term" value="F:oxoglutarate dehydrogenase (succinyl-transferring) activity"/>
    <property type="evidence" value="ECO:0007669"/>
    <property type="project" value="UniProtKB-EC"/>
</dbReference>
<gene>
    <name evidence="14" type="ORF">J2T55_001064</name>
</gene>
<dbReference type="AlphaFoldDB" id="A0AAE3HM83"/>
<evidence type="ECO:0000256" key="1">
    <source>
        <dbReference type="ARBA" id="ARBA00001964"/>
    </source>
</evidence>
<dbReference type="InterPro" id="IPR011603">
    <property type="entry name" value="2oxoglutarate_DH_E1"/>
</dbReference>
<dbReference type="NCBIfam" id="NF008907">
    <property type="entry name" value="PRK12270.1"/>
    <property type="match status" value="1"/>
</dbReference>
<dbReference type="FunFam" id="1.10.287.1150:FF:000004">
    <property type="entry name" value="2-oxoglutarate dehydrogenase E1 component"/>
    <property type="match status" value="1"/>
</dbReference>
<keyword evidence="7 14" id="KW-0560">Oxidoreductase</keyword>
<dbReference type="Gene3D" id="1.10.287.1150">
    <property type="entry name" value="TPP helical domain"/>
    <property type="match status" value="1"/>
</dbReference>
<dbReference type="NCBIfam" id="TIGR00239">
    <property type="entry name" value="2oxo_dh_E1"/>
    <property type="match status" value="1"/>
</dbReference>
<evidence type="ECO:0000313" key="15">
    <source>
        <dbReference type="Proteomes" id="UP001204445"/>
    </source>
</evidence>
<dbReference type="RefSeq" id="WP_259054660.1">
    <property type="nucleotide sequence ID" value="NZ_JANUCT010000006.1"/>
</dbReference>
<dbReference type="NCBIfam" id="NF006914">
    <property type="entry name" value="PRK09404.1"/>
    <property type="match status" value="1"/>
</dbReference>
<dbReference type="GO" id="GO:0005829">
    <property type="term" value="C:cytosol"/>
    <property type="evidence" value="ECO:0007669"/>
    <property type="project" value="TreeGrafter"/>
</dbReference>
<evidence type="ECO:0000256" key="5">
    <source>
        <dbReference type="ARBA" id="ARBA00012280"/>
    </source>
</evidence>
<evidence type="ECO:0000256" key="3">
    <source>
        <dbReference type="ARBA" id="ARBA00006936"/>
    </source>
</evidence>
<dbReference type="EMBL" id="JANUCT010000006">
    <property type="protein sequence ID" value="MCS3903047.1"/>
    <property type="molecule type" value="Genomic_DNA"/>
</dbReference>
<dbReference type="Pfam" id="PF02779">
    <property type="entry name" value="Transket_pyr"/>
    <property type="match status" value="1"/>
</dbReference>
<dbReference type="Gene3D" id="3.40.50.11610">
    <property type="entry name" value="Multifunctional 2-oxoglutarate metabolism enzyme, C-terminal domain"/>
    <property type="match status" value="1"/>
</dbReference>
<proteinExistence type="inferred from homology"/>
<accession>A0AAE3HM83</accession>
<dbReference type="InterPro" id="IPR001017">
    <property type="entry name" value="DH_E1"/>
</dbReference>
<dbReference type="InterPro" id="IPR005475">
    <property type="entry name" value="Transketolase-like_Pyr-bd"/>
</dbReference>
<evidence type="ECO:0000259" key="13">
    <source>
        <dbReference type="SMART" id="SM00861"/>
    </source>
</evidence>
<dbReference type="InterPro" id="IPR029061">
    <property type="entry name" value="THDP-binding"/>
</dbReference>
<dbReference type="FunFam" id="3.40.50.12470:FF:000009">
    <property type="entry name" value="2-oxoglutarate dehydrogenase E1 component"/>
    <property type="match status" value="1"/>
</dbReference>
<comment type="similarity">
    <text evidence="3">Belongs to the alpha-ketoglutarate dehydrogenase family.</text>
</comment>